<dbReference type="InterPro" id="IPR023572">
    <property type="entry name" value="Archease_dom"/>
</dbReference>
<evidence type="ECO:0000313" key="6">
    <source>
        <dbReference type="EMBL" id="OGL46226.1"/>
    </source>
</evidence>
<name>A0A1F7RXD8_9BACT</name>
<dbReference type="PANTHER" id="PTHR12682:SF11">
    <property type="entry name" value="PROTEIN ARCHEASE"/>
    <property type="match status" value="1"/>
</dbReference>
<dbReference type="Gene3D" id="3.55.10.10">
    <property type="entry name" value="Archease domain"/>
    <property type="match status" value="1"/>
</dbReference>
<organism evidence="6 7">
    <name type="scientific">Candidatus Schekmanbacteria bacterium RBG_16_38_11</name>
    <dbReference type="NCBI Taxonomy" id="1817880"/>
    <lineage>
        <taxon>Bacteria</taxon>
        <taxon>Candidatus Schekmaniibacteriota</taxon>
    </lineage>
</organism>
<reference evidence="6 7" key="1">
    <citation type="journal article" date="2016" name="Nat. Commun.">
        <title>Thousands of microbial genomes shed light on interconnected biogeochemical processes in an aquifer system.</title>
        <authorList>
            <person name="Anantharaman K."/>
            <person name="Brown C.T."/>
            <person name="Hug L.A."/>
            <person name="Sharon I."/>
            <person name="Castelle C.J."/>
            <person name="Probst A.J."/>
            <person name="Thomas B.C."/>
            <person name="Singh A."/>
            <person name="Wilkins M.J."/>
            <person name="Karaoz U."/>
            <person name="Brodie E.L."/>
            <person name="Williams K.H."/>
            <person name="Hubbard S.S."/>
            <person name="Banfield J.F."/>
        </authorList>
    </citation>
    <scope>NUCLEOTIDE SEQUENCE [LARGE SCALE GENOMIC DNA]</scope>
</reference>
<dbReference type="Proteomes" id="UP000178435">
    <property type="component" value="Unassembled WGS sequence"/>
</dbReference>
<evidence type="ECO:0000256" key="2">
    <source>
        <dbReference type="ARBA" id="ARBA00022694"/>
    </source>
</evidence>
<gene>
    <name evidence="6" type="ORF">A2149_03520</name>
</gene>
<evidence type="ECO:0000256" key="4">
    <source>
        <dbReference type="ARBA" id="ARBA00022837"/>
    </source>
</evidence>
<dbReference type="PANTHER" id="PTHR12682">
    <property type="entry name" value="ARCHEASE"/>
    <property type="match status" value="1"/>
</dbReference>
<dbReference type="GO" id="GO:0046872">
    <property type="term" value="F:metal ion binding"/>
    <property type="evidence" value="ECO:0007669"/>
    <property type="project" value="UniProtKB-KW"/>
</dbReference>
<dbReference type="InterPro" id="IPR002804">
    <property type="entry name" value="Archease"/>
</dbReference>
<dbReference type="SUPFAM" id="SSF69819">
    <property type="entry name" value="MTH1598-like"/>
    <property type="match status" value="1"/>
</dbReference>
<feature type="domain" description="Archease" evidence="5">
    <location>
        <begin position="10"/>
        <end position="167"/>
    </location>
</feature>
<evidence type="ECO:0000256" key="1">
    <source>
        <dbReference type="ARBA" id="ARBA00007963"/>
    </source>
</evidence>
<sequence length="167" mass="19297">MKQNFAREKYKFIDHTADIGVEIFGDDLPSLFANAGYTLFDIITDLSLVREKIPQNININGRNLDEMMVNWLGEFLYVFDTERFLVKKINIKRLETSFFTSTSGINTSVQGKMSEEGEYGNLQAEIWGEKYDAHVHVINTTIKAATYHKLEVVKENNIWHCRVILDV</sequence>
<protein>
    <recommendedName>
        <fullName evidence="5">Archease domain-containing protein</fullName>
    </recommendedName>
</protein>
<evidence type="ECO:0000313" key="7">
    <source>
        <dbReference type="Proteomes" id="UP000178435"/>
    </source>
</evidence>
<comment type="similarity">
    <text evidence="1">Belongs to the archease family.</text>
</comment>
<dbReference type="EMBL" id="MGDF01000056">
    <property type="protein sequence ID" value="OGL46226.1"/>
    <property type="molecule type" value="Genomic_DNA"/>
</dbReference>
<accession>A0A1F7RXD8</accession>
<proteinExistence type="inferred from homology"/>
<keyword evidence="2" id="KW-0819">tRNA processing</keyword>
<evidence type="ECO:0000256" key="3">
    <source>
        <dbReference type="ARBA" id="ARBA00022723"/>
    </source>
</evidence>
<dbReference type="GO" id="GO:0008033">
    <property type="term" value="P:tRNA processing"/>
    <property type="evidence" value="ECO:0007669"/>
    <property type="project" value="UniProtKB-KW"/>
</dbReference>
<keyword evidence="4" id="KW-0106">Calcium</keyword>
<evidence type="ECO:0000259" key="5">
    <source>
        <dbReference type="Pfam" id="PF01951"/>
    </source>
</evidence>
<dbReference type="Pfam" id="PF01951">
    <property type="entry name" value="Archease"/>
    <property type="match status" value="1"/>
</dbReference>
<dbReference type="AlphaFoldDB" id="A0A1F7RXD8"/>
<dbReference type="InterPro" id="IPR036820">
    <property type="entry name" value="Archease_dom_sf"/>
</dbReference>
<comment type="caution">
    <text evidence="6">The sequence shown here is derived from an EMBL/GenBank/DDBJ whole genome shotgun (WGS) entry which is preliminary data.</text>
</comment>
<keyword evidence="3" id="KW-0479">Metal-binding</keyword>